<dbReference type="Pfam" id="PF00009">
    <property type="entry name" value="GTP_EFTU"/>
    <property type="match status" value="1"/>
</dbReference>
<reference evidence="4 5" key="1">
    <citation type="submission" date="2020-10" db="EMBL/GenBank/DDBJ databases">
        <title>The Coptis chinensis genome and diversification of protoberbering-type alkaloids.</title>
        <authorList>
            <person name="Wang B."/>
            <person name="Shu S."/>
            <person name="Song C."/>
            <person name="Liu Y."/>
        </authorList>
    </citation>
    <scope>NUCLEOTIDE SEQUENCE [LARGE SCALE GENOMIC DNA]</scope>
    <source>
        <strain evidence="4">HL-2020</strain>
        <tissue evidence="4">Leaf</tissue>
    </source>
</reference>
<dbReference type="PANTHER" id="PTHR23115">
    <property type="entry name" value="TRANSLATION FACTOR"/>
    <property type="match status" value="1"/>
</dbReference>
<evidence type="ECO:0000259" key="3">
    <source>
        <dbReference type="Pfam" id="PF00009"/>
    </source>
</evidence>
<dbReference type="InterPro" id="IPR027417">
    <property type="entry name" value="P-loop_NTPase"/>
</dbReference>
<dbReference type="Proteomes" id="UP000631114">
    <property type="component" value="Unassembled WGS sequence"/>
</dbReference>
<keyword evidence="2" id="KW-0342">GTP-binding</keyword>
<feature type="domain" description="Tr-type G" evidence="3">
    <location>
        <begin position="3"/>
        <end position="40"/>
    </location>
</feature>
<dbReference type="SUPFAM" id="SSF52540">
    <property type="entry name" value="P-loop containing nucleoside triphosphate hydrolases"/>
    <property type="match status" value="1"/>
</dbReference>
<dbReference type="EMBL" id="JADFTS010000005">
    <property type="protein sequence ID" value="KAF9604232.1"/>
    <property type="molecule type" value="Genomic_DNA"/>
</dbReference>
<dbReference type="GO" id="GO:0005525">
    <property type="term" value="F:GTP binding"/>
    <property type="evidence" value="ECO:0007669"/>
    <property type="project" value="UniProtKB-KW"/>
</dbReference>
<feature type="non-terminal residue" evidence="4">
    <location>
        <position position="65"/>
    </location>
</feature>
<dbReference type="OrthoDB" id="342024at2759"/>
<dbReference type="GO" id="GO:0003924">
    <property type="term" value="F:GTPase activity"/>
    <property type="evidence" value="ECO:0007669"/>
    <property type="project" value="InterPro"/>
</dbReference>
<protein>
    <recommendedName>
        <fullName evidence="3">Tr-type G domain-containing protein</fullName>
    </recommendedName>
</protein>
<dbReference type="AlphaFoldDB" id="A0A835HTP0"/>
<keyword evidence="5" id="KW-1185">Reference proteome</keyword>
<proteinExistence type="predicted"/>
<organism evidence="4 5">
    <name type="scientific">Coptis chinensis</name>
    <dbReference type="NCBI Taxonomy" id="261450"/>
    <lineage>
        <taxon>Eukaryota</taxon>
        <taxon>Viridiplantae</taxon>
        <taxon>Streptophyta</taxon>
        <taxon>Embryophyta</taxon>
        <taxon>Tracheophyta</taxon>
        <taxon>Spermatophyta</taxon>
        <taxon>Magnoliopsida</taxon>
        <taxon>Ranunculales</taxon>
        <taxon>Ranunculaceae</taxon>
        <taxon>Coptidoideae</taxon>
        <taxon>Coptis</taxon>
    </lineage>
</organism>
<name>A0A835HTP0_9MAGN</name>
<dbReference type="InterPro" id="IPR000795">
    <property type="entry name" value="T_Tr_GTP-bd_dom"/>
</dbReference>
<dbReference type="InterPro" id="IPR050100">
    <property type="entry name" value="TRAFAC_GTPase_members"/>
</dbReference>
<evidence type="ECO:0000256" key="2">
    <source>
        <dbReference type="ARBA" id="ARBA00023134"/>
    </source>
</evidence>
<evidence type="ECO:0000313" key="5">
    <source>
        <dbReference type="Proteomes" id="UP000631114"/>
    </source>
</evidence>
<gene>
    <name evidence="4" type="ORF">IFM89_004938</name>
</gene>
<accession>A0A835HTP0</accession>
<sequence>AWVLDKLKAERERGSTVDISFWKFETTKYYCTVIDAPGHYSVLVGDVFDELGFDLSGCCFRAGLV</sequence>
<comment type="caution">
    <text evidence="4">The sequence shown here is derived from an EMBL/GenBank/DDBJ whole genome shotgun (WGS) entry which is preliminary data.</text>
</comment>
<keyword evidence="1" id="KW-0547">Nucleotide-binding</keyword>
<evidence type="ECO:0000313" key="4">
    <source>
        <dbReference type="EMBL" id="KAF9604232.1"/>
    </source>
</evidence>
<dbReference type="Gene3D" id="3.40.50.300">
    <property type="entry name" value="P-loop containing nucleotide triphosphate hydrolases"/>
    <property type="match status" value="1"/>
</dbReference>
<evidence type="ECO:0000256" key="1">
    <source>
        <dbReference type="ARBA" id="ARBA00022741"/>
    </source>
</evidence>